<gene>
    <name evidence="3" type="ORF">IFR04_012573</name>
</gene>
<dbReference type="OrthoDB" id="4958164at2759"/>
<feature type="coiled-coil region" evidence="1">
    <location>
        <begin position="133"/>
        <end position="170"/>
    </location>
</feature>
<dbReference type="Proteomes" id="UP000664132">
    <property type="component" value="Unassembled WGS sequence"/>
</dbReference>
<keyword evidence="1" id="KW-0175">Coiled coil</keyword>
<evidence type="ECO:0000256" key="1">
    <source>
        <dbReference type="SAM" id="Coils"/>
    </source>
</evidence>
<name>A0A8H7T6Y5_9HELO</name>
<keyword evidence="4" id="KW-1185">Reference proteome</keyword>
<comment type="caution">
    <text evidence="3">The sequence shown here is derived from an EMBL/GenBank/DDBJ whole genome shotgun (WGS) entry which is preliminary data.</text>
</comment>
<protein>
    <submittedName>
        <fullName evidence="3">Uncharacterized protein</fullName>
    </submittedName>
</protein>
<dbReference type="AlphaFoldDB" id="A0A8H7T6Y5"/>
<evidence type="ECO:0000256" key="2">
    <source>
        <dbReference type="SAM" id="MobiDB-lite"/>
    </source>
</evidence>
<feature type="compositionally biased region" description="Basic and acidic residues" evidence="2">
    <location>
        <begin position="68"/>
        <end position="84"/>
    </location>
</feature>
<organism evidence="3 4">
    <name type="scientific">Cadophora malorum</name>
    <dbReference type="NCBI Taxonomy" id="108018"/>
    <lineage>
        <taxon>Eukaryota</taxon>
        <taxon>Fungi</taxon>
        <taxon>Dikarya</taxon>
        <taxon>Ascomycota</taxon>
        <taxon>Pezizomycotina</taxon>
        <taxon>Leotiomycetes</taxon>
        <taxon>Helotiales</taxon>
        <taxon>Ploettnerulaceae</taxon>
        <taxon>Cadophora</taxon>
    </lineage>
</organism>
<reference evidence="3" key="1">
    <citation type="submission" date="2021-02" db="EMBL/GenBank/DDBJ databases">
        <title>Genome sequence Cadophora malorum strain M34.</title>
        <authorList>
            <person name="Stefanovic E."/>
            <person name="Vu D."/>
            <person name="Scully C."/>
            <person name="Dijksterhuis J."/>
            <person name="Roader J."/>
            <person name="Houbraken J."/>
        </authorList>
    </citation>
    <scope>NUCLEOTIDE SEQUENCE</scope>
    <source>
        <strain evidence="3">M34</strain>
    </source>
</reference>
<proteinExistence type="predicted"/>
<evidence type="ECO:0000313" key="4">
    <source>
        <dbReference type="Proteomes" id="UP000664132"/>
    </source>
</evidence>
<accession>A0A8H7T6Y5</accession>
<sequence length="214" mass="24755">MARIRKWPTRPEWASGWMPEANDLPALFKTFKHPRPSNIDTLSFSDLSVHTIYKSNIRKSVRSLRIDMDADRHASRPARLDSRVKSPSTGPPQLSPVDRIISLHHGSTTAIEATPERLQATKQYPKATLPERIEELQRQNSSLTHEVAYYREMEQYRQEFEHDMVRLKERFEKALFKLGRRQQEVGEGWTRLRTEDNAQVQNGLNSPCGYNGSA</sequence>
<evidence type="ECO:0000313" key="3">
    <source>
        <dbReference type="EMBL" id="KAG4414277.1"/>
    </source>
</evidence>
<feature type="region of interest" description="Disordered" evidence="2">
    <location>
        <begin position="68"/>
        <end position="97"/>
    </location>
</feature>
<dbReference type="EMBL" id="JAFJYH010000272">
    <property type="protein sequence ID" value="KAG4414277.1"/>
    <property type="molecule type" value="Genomic_DNA"/>
</dbReference>